<accession>A0A2T1E0V4</accession>
<comment type="caution">
    <text evidence="1">The sequence shown here is derived from an EMBL/GenBank/DDBJ whole genome shotgun (WGS) entry which is preliminary data.</text>
</comment>
<dbReference type="RefSeq" id="WP_106258067.1">
    <property type="nucleotide sequence ID" value="NZ_CAWNSW010000049.1"/>
</dbReference>
<evidence type="ECO:0000313" key="2">
    <source>
        <dbReference type="Proteomes" id="UP000239576"/>
    </source>
</evidence>
<dbReference type="SUPFAM" id="SSF63829">
    <property type="entry name" value="Calcium-dependent phosphotriesterase"/>
    <property type="match status" value="1"/>
</dbReference>
<dbReference type="OrthoDB" id="527472at2"/>
<protein>
    <submittedName>
        <fullName evidence="1">Uncharacterized protein</fullName>
    </submittedName>
</protein>
<reference evidence="1 2" key="2">
    <citation type="submission" date="2018-03" db="EMBL/GenBank/DDBJ databases">
        <title>The ancient ancestry and fast evolution of plastids.</title>
        <authorList>
            <person name="Moore K.R."/>
            <person name="Magnabosco C."/>
            <person name="Momper L."/>
            <person name="Gold D.A."/>
            <person name="Bosak T."/>
            <person name="Fournier G.P."/>
        </authorList>
    </citation>
    <scope>NUCLEOTIDE SEQUENCE [LARGE SCALE GENOMIC DNA]</scope>
    <source>
        <strain evidence="1 2">ULC18</strain>
    </source>
</reference>
<proteinExistence type="predicted"/>
<dbReference type="Gene3D" id="2.120.10.30">
    <property type="entry name" value="TolB, C-terminal domain"/>
    <property type="match status" value="1"/>
</dbReference>
<sequence>MTVNVSTIATGLNLFTFQGVVATAGRVVVTTLDSRLVRVSTDGKTETLADLSHYGIPFGLTQCAGDLVVAISAEESGDVLVRVAPDGRVLGVTDLSDICGSFGAPFGVAIAKDGYAVTIATDVSASTGCLINVNHAGAITILADLSAYGIPFDVAALNGGFVVAQEKGNLVKVATDGTVTSLVNLVDAGYGIPFGVAVSQCQLIVTTNTGQLLQVTPSGAVTAIANLTADGFGIPSGIAVCDQRYLVTTTAGSLLAVSLA</sequence>
<reference evidence="2" key="1">
    <citation type="submission" date="2018-02" db="EMBL/GenBank/DDBJ databases">
        <authorList>
            <person name="Moore K."/>
            <person name="Momper L."/>
        </authorList>
    </citation>
    <scope>NUCLEOTIDE SEQUENCE [LARGE SCALE GENOMIC DNA]</scope>
    <source>
        <strain evidence="2">ULC18</strain>
    </source>
</reference>
<name>A0A2T1E0V4_9CYAN</name>
<gene>
    <name evidence="1" type="ORF">C7B82_20160</name>
</gene>
<dbReference type="EMBL" id="PVWK01000109">
    <property type="protein sequence ID" value="PSB26321.1"/>
    <property type="molecule type" value="Genomic_DNA"/>
</dbReference>
<dbReference type="AlphaFoldDB" id="A0A2T1E0V4"/>
<dbReference type="Proteomes" id="UP000239576">
    <property type="component" value="Unassembled WGS sequence"/>
</dbReference>
<organism evidence="1 2">
    <name type="scientific">Stenomitos frigidus ULC18</name>
    <dbReference type="NCBI Taxonomy" id="2107698"/>
    <lineage>
        <taxon>Bacteria</taxon>
        <taxon>Bacillati</taxon>
        <taxon>Cyanobacteriota</taxon>
        <taxon>Cyanophyceae</taxon>
        <taxon>Leptolyngbyales</taxon>
        <taxon>Leptolyngbyaceae</taxon>
        <taxon>Stenomitos</taxon>
    </lineage>
</organism>
<keyword evidence="2" id="KW-1185">Reference proteome</keyword>
<dbReference type="InterPro" id="IPR011042">
    <property type="entry name" value="6-blade_b-propeller_TolB-like"/>
</dbReference>
<evidence type="ECO:0000313" key="1">
    <source>
        <dbReference type="EMBL" id="PSB26321.1"/>
    </source>
</evidence>